<reference evidence="1" key="1">
    <citation type="journal article" date="2015" name="Proc. Natl. Acad. Sci. U.S.A.">
        <title>Networks of energetic and metabolic interactions define dynamics in microbial communities.</title>
        <authorList>
            <person name="Embree M."/>
            <person name="Liu J.K."/>
            <person name="Al-Bassam M.M."/>
            <person name="Zengler K."/>
        </authorList>
    </citation>
    <scope>NUCLEOTIDE SEQUENCE</scope>
</reference>
<dbReference type="AlphaFoldDB" id="A0A0W8F7A9"/>
<accession>A0A0W8F7A9</accession>
<comment type="caution">
    <text evidence="1">The sequence shown here is derived from an EMBL/GenBank/DDBJ whole genome shotgun (WGS) entry which is preliminary data.</text>
</comment>
<protein>
    <submittedName>
        <fullName evidence="1">Uncharacterized protein</fullName>
    </submittedName>
</protein>
<dbReference type="EMBL" id="LNQE01001480">
    <property type="protein sequence ID" value="KUG16776.1"/>
    <property type="molecule type" value="Genomic_DNA"/>
</dbReference>
<evidence type="ECO:0000313" key="1">
    <source>
        <dbReference type="EMBL" id="KUG16776.1"/>
    </source>
</evidence>
<name>A0A0W8F7A9_9ZZZZ</name>
<organism evidence="1">
    <name type="scientific">hydrocarbon metagenome</name>
    <dbReference type="NCBI Taxonomy" id="938273"/>
    <lineage>
        <taxon>unclassified sequences</taxon>
        <taxon>metagenomes</taxon>
        <taxon>ecological metagenomes</taxon>
    </lineage>
</organism>
<gene>
    <name evidence="1" type="ORF">ASZ90_013514</name>
</gene>
<sequence>MLWQIELSLPGPLSDILKRKAYFYHLAEKTGSIARKRFPDLDPHELLAESWVAIHSQCLRAEDLKLMAEEGQSDLISLQKPSPLGQGLGRSGKIYSDHFKAFK</sequence>
<proteinExistence type="predicted"/>